<accession>A0A2D4IQ69</accession>
<evidence type="ECO:0000313" key="1">
    <source>
        <dbReference type="EMBL" id="LAA86395.1"/>
    </source>
</evidence>
<protein>
    <submittedName>
        <fullName evidence="1">Uncharacterized protein</fullName>
    </submittedName>
</protein>
<proteinExistence type="predicted"/>
<reference evidence="1" key="2">
    <citation type="submission" date="2017-11" db="EMBL/GenBank/DDBJ databases">
        <title>Coralsnake Venomics: Analyses of Venom Gland Transcriptomes and Proteomes of Six Brazilian Taxa.</title>
        <authorList>
            <person name="Aird S.D."/>
            <person name="Jorge da Silva N."/>
            <person name="Qiu L."/>
            <person name="Villar-Briones A."/>
            <person name="Aparecida-Saddi V."/>
            <person name="Campos-Telles M.P."/>
            <person name="Grau M."/>
            <person name="Mikheyev A.S."/>
        </authorList>
    </citation>
    <scope>NUCLEOTIDE SEQUENCE</scope>
    <source>
        <tissue evidence="1">Venom_gland</tissue>
    </source>
</reference>
<name>A0A2D4IQ69_MICLE</name>
<sequence length="130" mass="14593">MEKLKMELSKARGIQSIALNSGEEALPWHHQEPLTVFLPFSPQPIDLFSFMWLSMIPIAVVIPSHSMEPSVRNLAMGSLEWAGSQIGNLSSITLIKCRSLILYKTPQLLVRIWQLNTQLLGAWIKALVLS</sequence>
<dbReference type="AlphaFoldDB" id="A0A2D4IQ69"/>
<reference evidence="1" key="1">
    <citation type="submission" date="2017-07" db="EMBL/GenBank/DDBJ databases">
        <authorList>
            <person name="Mikheyev A."/>
            <person name="Grau M."/>
        </authorList>
    </citation>
    <scope>NUCLEOTIDE SEQUENCE</scope>
    <source>
        <tissue evidence="1">Venom_gland</tissue>
    </source>
</reference>
<dbReference type="EMBL" id="IACK01117494">
    <property type="protein sequence ID" value="LAA86395.1"/>
    <property type="molecule type" value="Transcribed_RNA"/>
</dbReference>
<organism evidence="1">
    <name type="scientific">Micrurus lemniscatus lemniscatus</name>
    <dbReference type="NCBI Taxonomy" id="129467"/>
    <lineage>
        <taxon>Eukaryota</taxon>
        <taxon>Metazoa</taxon>
        <taxon>Chordata</taxon>
        <taxon>Craniata</taxon>
        <taxon>Vertebrata</taxon>
        <taxon>Euteleostomi</taxon>
        <taxon>Lepidosauria</taxon>
        <taxon>Squamata</taxon>
        <taxon>Bifurcata</taxon>
        <taxon>Unidentata</taxon>
        <taxon>Episquamata</taxon>
        <taxon>Toxicofera</taxon>
        <taxon>Serpentes</taxon>
        <taxon>Colubroidea</taxon>
        <taxon>Elapidae</taxon>
        <taxon>Elapinae</taxon>
        <taxon>Micrurus</taxon>
    </lineage>
</organism>